<evidence type="ECO:0000256" key="1">
    <source>
        <dbReference type="ARBA" id="ARBA00023125"/>
    </source>
</evidence>
<dbReference type="PROSITE" id="PS51197">
    <property type="entry name" value="HTH_RRF2_2"/>
    <property type="match status" value="1"/>
</dbReference>
<keyword evidence="1" id="KW-0238">DNA-binding</keyword>
<dbReference type="Gene3D" id="1.10.10.10">
    <property type="entry name" value="Winged helix-like DNA-binding domain superfamily/Winged helix DNA-binding domain"/>
    <property type="match status" value="1"/>
</dbReference>
<dbReference type="InterPro" id="IPR036390">
    <property type="entry name" value="WH_DNA-bd_sf"/>
</dbReference>
<sequence>MQLTRFTDLGLRVLMYLTYHDRDGYVTISEIADQFAVPHNHLIKVVNKLGKLGWIYAVRGRNGGLKLVSEPSQLKLGRILRELEGSTQLIDCETPVCALNAGCRLKAALDVGLEAFYTAMDTYTLADIVATPTGDKIIQMHRQYINLHLA</sequence>
<protein>
    <submittedName>
        <fullName evidence="2">Rrf2 family nitric oxide-sensitive transcriptional repressor</fullName>
    </submittedName>
</protein>
<evidence type="ECO:0000313" key="2">
    <source>
        <dbReference type="EMBL" id="MBB5017495.1"/>
    </source>
</evidence>
<dbReference type="Pfam" id="PF02082">
    <property type="entry name" value="Rrf2"/>
    <property type="match status" value="1"/>
</dbReference>
<dbReference type="InterPro" id="IPR036388">
    <property type="entry name" value="WH-like_DNA-bd_sf"/>
</dbReference>
<dbReference type="SUPFAM" id="SSF46785">
    <property type="entry name" value="Winged helix' DNA-binding domain"/>
    <property type="match status" value="1"/>
</dbReference>
<dbReference type="Proteomes" id="UP000575898">
    <property type="component" value="Unassembled WGS sequence"/>
</dbReference>
<evidence type="ECO:0000313" key="3">
    <source>
        <dbReference type="Proteomes" id="UP000575898"/>
    </source>
</evidence>
<dbReference type="InterPro" id="IPR000944">
    <property type="entry name" value="Tscrpt_reg_Rrf2"/>
</dbReference>
<accession>A0A840MJ07</accession>
<dbReference type="GO" id="GO:0003677">
    <property type="term" value="F:DNA binding"/>
    <property type="evidence" value="ECO:0007669"/>
    <property type="project" value="UniProtKB-KW"/>
</dbReference>
<keyword evidence="3" id="KW-1185">Reference proteome</keyword>
<name>A0A840MJ07_9PROT</name>
<dbReference type="EMBL" id="JACHHY010000003">
    <property type="protein sequence ID" value="MBB5017495.1"/>
    <property type="molecule type" value="Genomic_DNA"/>
</dbReference>
<dbReference type="GO" id="GO:0005829">
    <property type="term" value="C:cytosol"/>
    <property type="evidence" value="ECO:0007669"/>
    <property type="project" value="TreeGrafter"/>
</dbReference>
<gene>
    <name evidence="2" type="ORF">HNQ59_000759</name>
</gene>
<dbReference type="NCBIfam" id="TIGR00738">
    <property type="entry name" value="rrf2_super"/>
    <property type="match status" value="1"/>
</dbReference>
<organism evidence="2 3">
    <name type="scientific">Chitinivorax tropicus</name>
    <dbReference type="NCBI Taxonomy" id="714531"/>
    <lineage>
        <taxon>Bacteria</taxon>
        <taxon>Pseudomonadati</taxon>
        <taxon>Pseudomonadota</taxon>
        <taxon>Betaproteobacteria</taxon>
        <taxon>Chitinivorax</taxon>
    </lineage>
</organism>
<dbReference type="RefSeq" id="WP_184035344.1">
    <property type="nucleotide sequence ID" value="NZ_JACHHY010000003.1"/>
</dbReference>
<dbReference type="PANTHER" id="PTHR33221">
    <property type="entry name" value="WINGED HELIX-TURN-HELIX TRANSCRIPTIONAL REGULATOR, RRF2 FAMILY"/>
    <property type="match status" value="1"/>
</dbReference>
<dbReference type="PANTHER" id="PTHR33221:SF4">
    <property type="entry name" value="HTH-TYPE TRANSCRIPTIONAL REPRESSOR NSRR"/>
    <property type="match status" value="1"/>
</dbReference>
<dbReference type="AlphaFoldDB" id="A0A840MJ07"/>
<comment type="caution">
    <text evidence="2">The sequence shown here is derived from an EMBL/GenBank/DDBJ whole genome shotgun (WGS) entry which is preliminary data.</text>
</comment>
<reference evidence="2 3" key="1">
    <citation type="submission" date="2020-08" db="EMBL/GenBank/DDBJ databases">
        <title>Genomic Encyclopedia of Type Strains, Phase IV (KMG-IV): sequencing the most valuable type-strain genomes for metagenomic binning, comparative biology and taxonomic classification.</title>
        <authorList>
            <person name="Goeker M."/>
        </authorList>
    </citation>
    <scope>NUCLEOTIDE SEQUENCE [LARGE SCALE GENOMIC DNA]</scope>
    <source>
        <strain evidence="2 3">DSM 27165</strain>
    </source>
</reference>
<dbReference type="GO" id="GO:0003700">
    <property type="term" value="F:DNA-binding transcription factor activity"/>
    <property type="evidence" value="ECO:0007669"/>
    <property type="project" value="TreeGrafter"/>
</dbReference>
<proteinExistence type="predicted"/>